<gene>
    <name evidence="16" type="ORF">TELCIR_19394</name>
</gene>
<dbReference type="Proteomes" id="UP000230423">
    <property type="component" value="Unassembled WGS sequence"/>
</dbReference>
<organism evidence="16 17">
    <name type="scientific">Teladorsagia circumcincta</name>
    <name type="common">Brown stomach worm</name>
    <name type="synonym">Ostertagia circumcincta</name>
    <dbReference type="NCBI Taxonomy" id="45464"/>
    <lineage>
        <taxon>Eukaryota</taxon>
        <taxon>Metazoa</taxon>
        <taxon>Ecdysozoa</taxon>
        <taxon>Nematoda</taxon>
        <taxon>Chromadorea</taxon>
        <taxon>Rhabditida</taxon>
        <taxon>Rhabditina</taxon>
        <taxon>Rhabditomorpha</taxon>
        <taxon>Strongyloidea</taxon>
        <taxon>Trichostrongylidae</taxon>
        <taxon>Teladorsagia</taxon>
    </lineage>
</organism>
<dbReference type="AlphaFoldDB" id="A0A2G9TNU9"/>
<comment type="pathway">
    <text evidence="2">Glycerolipid metabolism; triacylglycerol biosynthesis.</text>
</comment>
<protein>
    <recommendedName>
        <fullName evidence="5">diacylglycerol O-acyltransferase</fullName>
        <ecNumber evidence="5">2.3.1.20</ecNumber>
    </recommendedName>
</protein>
<dbReference type="EMBL" id="KZ358653">
    <property type="protein sequence ID" value="PIO59152.1"/>
    <property type="molecule type" value="Genomic_DNA"/>
</dbReference>
<keyword evidence="17" id="KW-1185">Reference proteome</keyword>
<evidence type="ECO:0000256" key="5">
    <source>
        <dbReference type="ARBA" id="ARBA00013244"/>
    </source>
</evidence>
<evidence type="ECO:0000256" key="14">
    <source>
        <dbReference type="ARBA" id="ARBA00023315"/>
    </source>
</evidence>
<dbReference type="GO" id="GO:0004144">
    <property type="term" value="F:diacylglycerol O-acyltransferase activity"/>
    <property type="evidence" value="ECO:0007669"/>
    <property type="project" value="UniProtKB-EC"/>
</dbReference>
<dbReference type="EC" id="2.3.1.20" evidence="5"/>
<evidence type="ECO:0000313" key="17">
    <source>
        <dbReference type="Proteomes" id="UP000230423"/>
    </source>
</evidence>
<evidence type="ECO:0000256" key="1">
    <source>
        <dbReference type="ARBA" id="ARBA00004477"/>
    </source>
</evidence>
<dbReference type="Pfam" id="PF03982">
    <property type="entry name" value="DAGAT"/>
    <property type="match status" value="1"/>
</dbReference>
<evidence type="ECO:0000256" key="8">
    <source>
        <dbReference type="ARBA" id="ARBA00022692"/>
    </source>
</evidence>
<evidence type="ECO:0000256" key="11">
    <source>
        <dbReference type="ARBA" id="ARBA00022989"/>
    </source>
</evidence>
<keyword evidence="12" id="KW-0443">Lipid metabolism</keyword>
<accession>A0A2G9TNU9</accession>
<evidence type="ECO:0000256" key="12">
    <source>
        <dbReference type="ARBA" id="ARBA00023098"/>
    </source>
</evidence>
<name>A0A2G9TNU9_TELCI</name>
<dbReference type="GO" id="GO:0019432">
    <property type="term" value="P:triglyceride biosynthetic process"/>
    <property type="evidence" value="ECO:0007669"/>
    <property type="project" value="TreeGrafter"/>
</dbReference>
<reference evidence="16 17" key="1">
    <citation type="submission" date="2015-09" db="EMBL/GenBank/DDBJ databases">
        <title>Draft genome of the parasitic nematode Teladorsagia circumcincta isolate WARC Sus (inbred).</title>
        <authorList>
            <person name="Mitreva M."/>
        </authorList>
    </citation>
    <scope>NUCLEOTIDE SEQUENCE [LARGE SCALE GENOMIC DNA]</scope>
    <source>
        <strain evidence="16 17">S</strain>
    </source>
</reference>
<proteinExistence type="inferred from homology"/>
<keyword evidence="13 15" id="KW-0472">Membrane</keyword>
<dbReference type="GO" id="GO:0005789">
    <property type="term" value="C:endoplasmic reticulum membrane"/>
    <property type="evidence" value="ECO:0007669"/>
    <property type="project" value="UniProtKB-SubCell"/>
</dbReference>
<keyword evidence="10" id="KW-0256">Endoplasmic reticulum</keyword>
<dbReference type="PANTHER" id="PTHR12317:SF0">
    <property type="entry name" value="ACYLTRANSFERASE"/>
    <property type="match status" value="1"/>
</dbReference>
<keyword evidence="8 15" id="KW-0812">Transmembrane</keyword>
<evidence type="ECO:0000256" key="7">
    <source>
        <dbReference type="ARBA" id="ARBA00022679"/>
    </source>
</evidence>
<dbReference type="OrthoDB" id="264532at2759"/>
<keyword evidence="6" id="KW-0444">Lipid biosynthesis</keyword>
<evidence type="ECO:0000256" key="2">
    <source>
        <dbReference type="ARBA" id="ARBA00004771"/>
    </source>
</evidence>
<evidence type="ECO:0000256" key="15">
    <source>
        <dbReference type="SAM" id="Phobius"/>
    </source>
</evidence>
<dbReference type="PANTHER" id="PTHR12317">
    <property type="entry name" value="DIACYLGLYCEROL O-ACYLTRANSFERASE"/>
    <property type="match status" value="1"/>
</dbReference>
<evidence type="ECO:0000256" key="10">
    <source>
        <dbReference type="ARBA" id="ARBA00022824"/>
    </source>
</evidence>
<sequence>MSKLFVDGLGSLIMKRILGIDFSPLAEPWEQKLFTLGVFIHFTLTIPLTIFCTVLPFILIFTWQWQILTLYTLWYLYYRKSPQTGGYRNNFPQRWRYYKWFAKYFPVTLHKTADLPLDQNYIVGCHPHGIICMGISSNFASEGTEK</sequence>
<evidence type="ECO:0000313" key="16">
    <source>
        <dbReference type="EMBL" id="PIO59152.1"/>
    </source>
</evidence>
<keyword evidence="7 16" id="KW-0808">Transferase</keyword>
<evidence type="ECO:0000256" key="9">
    <source>
        <dbReference type="ARBA" id="ARBA00022798"/>
    </source>
</evidence>
<dbReference type="InterPro" id="IPR007130">
    <property type="entry name" value="DAGAT"/>
</dbReference>
<evidence type="ECO:0000256" key="3">
    <source>
        <dbReference type="ARBA" id="ARBA00005189"/>
    </source>
</evidence>
<evidence type="ECO:0000256" key="4">
    <source>
        <dbReference type="ARBA" id="ARBA00005420"/>
    </source>
</evidence>
<feature type="transmembrane region" description="Helical" evidence="15">
    <location>
        <begin position="33"/>
        <end position="51"/>
    </location>
</feature>
<comment type="subcellular location">
    <subcellularLocation>
        <location evidence="1">Endoplasmic reticulum membrane</location>
        <topology evidence="1">Multi-pass membrane protein</topology>
    </subcellularLocation>
</comment>
<evidence type="ECO:0000256" key="6">
    <source>
        <dbReference type="ARBA" id="ARBA00022516"/>
    </source>
</evidence>
<comment type="pathway">
    <text evidence="3">Lipid metabolism.</text>
</comment>
<comment type="similarity">
    <text evidence="4">Belongs to the diacylglycerol acyltransferase family.</text>
</comment>
<dbReference type="GO" id="GO:0006071">
    <property type="term" value="P:glycerol metabolic process"/>
    <property type="evidence" value="ECO:0007669"/>
    <property type="project" value="UniProtKB-KW"/>
</dbReference>
<keyword evidence="11 15" id="KW-1133">Transmembrane helix</keyword>
<keyword evidence="14 16" id="KW-0012">Acyltransferase</keyword>
<evidence type="ECO:0000256" key="13">
    <source>
        <dbReference type="ARBA" id="ARBA00023136"/>
    </source>
</evidence>
<keyword evidence="9" id="KW-0319">Glycerol metabolism</keyword>